<organism evidence="2 3">
    <name type="scientific">Kutzneria buriramensis</name>
    <dbReference type="NCBI Taxonomy" id="1045776"/>
    <lineage>
        <taxon>Bacteria</taxon>
        <taxon>Bacillati</taxon>
        <taxon>Actinomycetota</taxon>
        <taxon>Actinomycetes</taxon>
        <taxon>Pseudonocardiales</taxon>
        <taxon>Pseudonocardiaceae</taxon>
        <taxon>Kutzneria</taxon>
    </lineage>
</organism>
<comment type="caution">
    <text evidence="2">The sequence shown here is derived from an EMBL/GenBank/DDBJ whole genome shotgun (WGS) entry which is preliminary data.</text>
</comment>
<dbReference type="RefSeq" id="WP_116172501.1">
    <property type="nucleotide sequence ID" value="NZ_CP144375.1"/>
</dbReference>
<dbReference type="PANTHER" id="PTHR37946">
    <property type="entry name" value="SLL1969 PROTEIN"/>
    <property type="match status" value="1"/>
</dbReference>
<dbReference type="OrthoDB" id="8871309at2"/>
<evidence type="ECO:0000313" key="2">
    <source>
        <dbReference type="EMBL" id="REH55617.1"/>
    </source>
</evidence>
<dbReference type="InterPro" id="IPR000073">
    <property type="entry name" value="AB_hydrolase_1"/>
</dbReference>
<dbReference type="AlphaFoldDB" id="A0A3E0IAC5"/>
<proteinExistence type="predicted"/>
<feature type="domain" description="AB hydrolase-1" evidence="1">
    <location>
        <begin position="71"/>
        <end position="174"/>
    </location>
</feature>
<dbReference type="PANTHER" id="PTHR37946:SF1">
    <property type="entry name" value="SLL1969 PROTEIN"/>
    <property type="match status" value="1"/>
</dbReference>
<dbReference type="SUPFAM" id="SSF53474">
    <property type="entry name" value="alpha/beta-Hydrolases"/>
    <property type="match status" value="1"/>
</dbReference>
<accession>A0A3E0IAC5</accession>
<dbReference type="InterPro" id="IPR029058">
    <property type="entry name" value="AB_hydrolase_fold"/>
</dbReference>
<dbReference type="Gene3D" id="3.40.50.1820">
    <property type="entry name" value="alpha/beta hydrolase"/>
    <property type="match status" value="1"/>
</dbReference>
<keyword evidence="3" id="KW-1185">Reference proteome</keyword>
<reference evidence="2 3" key="1">
    <citation type="submission" date="2018-08" db="EMBL/GenBank/DDBJ databases">
        <title>Genomic Encyclopedia of Archaeal and Bacterial Type Strains, Phase II (KMG-II): from individual species to whole genera.</title>
        <authorList>
            <person name="Goeker M."/>
        </authorList>
    </citation>
    <scope>NUCLEOTIDE SEQUENCE [LARGE SCALE GENOMIC DNA]</scope>
    <source>
        <strain evidence="2 3">DSM 45791</strain>
    </source>
</reference>
<dbReference type="Proteomes" id="UP000256269">
    <property type="component" value="Unassembled WGS sequence"/>
</dbReference>
<dbReference type="GO" id="GO:0016787">
    <property type="term" value="F:hydrolase activity"/>
    <property type="evidence" value="ECO:0007669"/>
    <property type="project" value="UniProtKB-KW"/>
</dbReference>
<evidence type="ECO:0000259" key="1">
    <source>
        <dbReference type="Pfam" id="PF00561"/>
    </source>
</evidence>
<keyword evidence="2" id="KW-0378">Hydrolase</keyword>
<sequence>MGNGVLGRLASTLRGVAVESAWLAAHAALYPWGAMAERLHPDGPYFHYRTDALSPRARGLLVSAMDAAGTPILLLHGIGDNRSVFAVLGAALRRRGFGVVHAVNYSVLTAVTGDVRTAASMFGEQVEQVCQLTGSDRVHVVGHSLGGLIARYYVQRRGGDERVDTLVTLGTPHRGTVAAYLLPTGLARQLRPGSQLLAELDEPAPDCGTRFVSVWTPSDQIVLPQSNARLTHPDLAIEEHCLRDVGHWALPVDSRASRLVADCLVRVHGNPPERATSEYTPLRTLPITHGHSASSELSS</sequence>
<dbReference type="Pfam" id="PF00561">
    <property type="entry name" value="Abhydrolase_1"/>
    <property type="match status" value="1"/>
</dbReference>
<gene>
    <name evidence="2" type="ORF">BCF44_101643</name>
</gene>
<name>A0A3E0IAC5_9PSEU</name>
<dbReference type="EMBL" id="QUNO01000001">
    <property type="protein sequence ID" value="REH55617.1"/>
    <property type="molecule type" value="Genomic_DNA"/>
</dbReference>
<evidence type="ECO:0000313" key="3">
    <source>
        <dbReference type="Proteomes" id="UP000256269"/>
    </source>
</evidence>
<protein>
    <submittedName>
        <fullName evidence="2">Triacylglycerol esterase/lipase EstA (Alpha/beta hydrolase family)</fullName>
    </submittedName>
</protein>